<reference evidence="13" key="1">
    <citation type="submission" date="2010-01" db="EMBL/GenBank/DDBJ databases">
        <title>Genome fragments of uncultured bacteria from the North Pacific subtropical Gyre.</title>
        <authorList>
            <person name="Pham V.D."/>
            <person name="Delong E.F."/>
        </authorList>
    </citation>
    <scope>NUCLEOTIDE SEQUENCE</scope>
</reference>
<evidence type="ECO:0000256" key="4">
    <source>
        <dbReference type="ARBA" id="ARBA00022730"/>
    </source>
</evidence>
<dbReference type="PROSITE" id="PS01199">
    <property type="entry name" value="RIBOSOMAL_L1"/>
    <property type="match status" value="1"/>
</dbReference>
<dbReference type="Gene3D" id="3.30.190.20">
    <property type="match status" value="1"/>
</dbReference>
<keyword evidence="7 11" id="KW-0689">Ribosomal protein</keyword>
<dbReference type="GO" id="GO:0006412">
    <property type="term" value="P:translation"/>
    <property type="evidence" value="ECO:0007669"/>
    <property type="project" value="UniProtKB-UniRule"/>
</dbReference>
<dbReference type="NCBIfam" id="TIGR01169">
    <property type="entry name" value="rplA_bact"/>
    <property type="match status" value="1"/>
</dbReference>
<dbReference type="GO" id="GO:0022625">
    <property type="term" value="C:cytosolic large ribosomal subunit"/>
    <property type="evidence" value="ECO:0007669"/>
    <property type="project" value="TreeGrafter"/>
</dbReference>
<gene>
    <name evidence="11" type="primary">rplA</name>
</gene>
<dbReference type="FunFam" id="3.40.50.790:FF:000001">
    <property type="entry name" value="50S ribosomal protein L1"/>
    <property type="match status" value="1"/>
</dbReference>
<name>E7C313_9GAMM</name>
<evidence type="ECO:0000256" key="7">
    <source>
        <dbReference type="ARBA" id="ARBA00022980"/>
    </source>
</evidence>
<dbReference type="GO" id="GO:0000049">
    <property type="term" value="F:tRNA binding"/>
    <property type="evidence" value="ECO:0007669"/>
    <property type="project" value="UniProtKB-KW"/>
</dbReference>
<sequence>MMSISKRHRENRQAVDSEARYELSEAISILQDSKKTKFEESIDVAINLGIDPKQSDQNIRGSAALPNGTGKTLRIAVFAEADEATDAKEAGADKIGMDDLAEEVKSGNMDFDMVIATPSSMKLVGQLGQILGPKGLMPNPKDGTVTNNVKDAVQNAKKGQAMYRSDKAGIIHCSIGKVGFKGKEIEENFNALIDDIKKSRPSSTKGAFIKTITMSSTMGPGIKIKES</sequence>
<dbReference type="InterPro" id="IPR005878">
    <property type="entry name" value="Ribosom_uL1_bac-type"/>
</dbReference>
<dbReference type="AlphaFoldDB" id="E7C313"/>
<protein>
    <recommendedName>
        <fullName evidence="9 11">Large ribosomal subunit protein uL1</fullName>
    </recommendedName>
</protein>
<keyword evidence="6 11" id="KW-0694">RNA-binding</keyword>
<dbReference type="PANTHER" id="PTHR36427">
    <property type="entry name" value="54S RIBOSOMAL PROTEIN L1, MITOCHONDRIAL"/>
    <property type="match status" value="1"/>
</dbReference>
<dbReference type="GO" id="GO:0003735">
    <property type="term" value="F:structural constituent of ribosome"/>
    <property type="evidence" value="ECO:0007669"/>
    <property type="project" value="InterPro"/>
</dbReference>
<comment type="similarity">
    <text evidence="1 11 12">Belongs to the universal ribosomal protein uL1 family.</text>
</comment>
<dbReference type="InterPro" id="IPR002143">
    <property type="entry name" value="Ribosomal_uL1"/>
</dbReference>
<evidence type="ECO:0000256" key="10">
    <source>
        <dbReference type="ARBA" id="ARBA00059110"/>
    </source>
</evidence>
<dbReference type="InterPro" id="IPR023674">
    <property type="entry name" value="Ribosomal_uL1-like"/>
</dbReference>
<dbReference type="Gene3D" id="3.40.50.790">
    <property type="match status" value="1"/>
</dbReference>
<evidence type="ECO:0000256" key="8">
    <source>
        <dbReference type="ARBA" id="ARBA00023274"/>
    </source>
</evidence>
<comment type="function">
    <text evidence="10 11">Protein L1 is also a translational repressor protein, it controls the translation of the L11 operon by binding to its mRNA.</text>
</comment>
<evidence type="ECO:0000313" key="13">
    <source>
        <dbReference type="EMBL" id="ADI21837.1"/>
    </source>
</evidence>
<evidence type="ECO:0000256" key="9">
    <source>
        <dbReference type="ARBA" id="ARBA00035241"/>
    </source>
</evidence>
<evidence type="ECO:0000256" key="12">
    <source>
        <dbReference type="RuleBase" id="RU000659"/>
    </source>
</evidence>
<keyword evidence="5 11" id="KW-0810">Translation regulation</keyword>
<proteinExistence type="inferred from homology"/>
<evidence type="ECO:0000256" key="3">
    <source>
        <dbReference type="ARBA" id="ARBA00022555"/>
    </source>
</evidence>
<keyword evidence="4 11" id="KW-0699">rRNA-binding</keyword>
<dbReference type="InterPro" id="IPR028364">
    <property type="entry name" value="Ribosomal_uL1/biogenesis"/>
</dbReference>
<comment type="function">
    <text evidence="11">Binds directly to 23S rRNA. The L1 stalk is quite mobile in the ribosome, and is involved in E site tRNA release.</text>
</comment>
<dbReference type="InterPro" id="IPR016095">
    <property type="entry name" value="Ribosomal_uL1_3-a/b-sand"/>
</dbReference>
<dbReference type="GO" id="GO:0006417">
    <property type="term" value="P:regulation of translation"/>
    <property type="evidence" value="ECO:0007669"/>
    <property type="project" value="UniProtKB-KW"/>
</dbReference>
<keyword evidence="8 11" id="KW-0687">Ribonucleoprotein</keyword>
<accession>E7C313</accession>
<dbReference type="GO" id="GO:0019843">
    <property type="term" value="F:rRNA binding"/>
    <property type="evidence" value="ECO:0007669"/>
    <property type="project" value="UniProtKB-UniRule"/>
</dbReference>
<dbReference type="SUPFAM" id="SSF56808">
    <property type="entry name" value="Ribosomal protein L1"/>
    <property type="match status" value="1"/>
</dbReference>
<dbReference type="Pfam" id="PF00687">
    <property type="entry name" value="Ribosomal_L1"/>
    <property type="match status" value="1"/>
</dbReference>
<evidence type="ECO:0000256" key="5">
    <source>
        <dbReference type="ARBA" id="ARBA00022845"/>
    </source>
</evidence>
<keyword evidence="2 11" id="KW-0678">Repressor</keyword>
<dbReference type="InterPro" id="IPR023673">
    <property type="entry name" value="Ribosomal_uL1_CS"/>
</dbReference>
<comment type="subunit">
    <text evidence="11">Part of the 50S ribosomal subunit.</text>
</comment>
<evidence type="ECO:0000256" key="2">
    <source>
        <dbReference type="ARBA" id="ARBA00022491"/>
    </source>
</evidence>
<dbReference type="EMBL" id="GU567967">
    <property type="protein sequence ID" value="ADI21837.1"/>
    <property type="molecule type" value="Genomic_DNA"/>
</dbReference>
<organism evidence="13">
    <name type="scientific">uncultured gamma proteobacterium HF0130_25M15</name>
    <dbReference type="NCBI Taxonomy" id="723568"/>
    <lineage>
        <taxon>Bacteria</taxon>
        <taxon>Pseudomonadati</taxon>
        <taxon>Pseudomonadota</taxon>
        <taxon>Gammaproteobacteria</taxon>
        <taxon>environmental samples</taxon>
    </lineage>
</organism>
<evidence type="ECO:0000256" key="6">
    <source>
        <dbReference type="ARBA" id="ARBA00022884"/>
    </source>
</evidence>
<dbReference type="PANTHER" id="PTHR36427:SF3">
    <property type="entry name" value="LARGE RIBOSOMAL SUBUNIT PROTEIN UL1M"/>
    <property type="match status" value="1"/>
</dbReference>
<keyword evidence="3 11" id="KW-0820">tRNA-binding</keyword>
<dbReference type="HAMAP" id="MF_01318_B">
    <property type="entry name" value="Ribosomal_uL1_B"/>
    <property type="match status" value="1"/>
</dbReference>
<evidence type="ECO:0000256" key="1">
    <source>
        <dbReference type="ARBA" id="ARBA00010531"/>
    </source>
</evidence>
<dbReference type="PIRSF" id="PIRSF002155">
    <property type="entry name" value="Ribosomal_L1"/>
    <property type="match status" value="1"/>
</dbReference>
<dbReference type="CDD" id="cd00403">
    <property type="entry name" value="Ribosomal_L1"/>
    <property type="match status" value="1"/>
</dbReference>
<evidence type="ECO:0000256" key="11">
    <source>
        <dbReference type="HAMAP-Rule" id="MF_01318"/>
    </source>
</evidence>